<dbReference type="GeneID" id="56031283"/>
<keyword evidence="1" id="KW-0614">Plasmid</keyword>
<dbReference type="KEGG" id="halg:HUG10_20580"/>
<geneLocation type="plasmid" evidence="1 2">
    <name>unnamed3</name>
</geneLocation>
<proteinExistence type="predicted"/>
<dbReference type="RefSeq" id="WP_179171579.1">
    <property type="nucleotide sequence ID" value="NZ_CP058532.1"/>
</dbReference>
<gene>
    <name evidence="1" type="ORF">HUG10_20580</name>
</gene>
<organism evidence="1 2">
    <name type="scientific">Halorarum halophilum</name>
    <dbReference type="NCBI Taxonomy" id="2743090"/>
    <lineage>
        <taxon>Archaea</taxon>
        <taxon>Methanobacteriati</taxon>
        <taxon>Methanobacteriota</taxon>
        <taxon>Stenosarchaea group</taxon>
        <taxon>Halobacteria</taxon>
        <taxon>Halobacteriales</taxon>
        <taxon>Haloferacaceae</taxon>
        <taxon>Halorarum</taxon>
    </lineage>
</organism>
<dbReference type="Proteomes" id="UP000509750">
    <property type="component" value="Plasmid unnamed3"/>
</dbReference>
<name>A0A7D5GER1_9EURY</name>
<sequence length="53" mass="5899">MSEIDPTAVRGFLEKVERAGEIMKRSSDAATHRAGAAFTRAATEFREEIEDDE</sequence>
<dbReference type="EMBL" id="CP058532">
    <property type="protein sequence ID" value="QLG30005.1"/>
    <property type="molecule type" value="Genomic_DNA"/>
</dbReference>
<reference evidence="1 2" key="1">
    <citation type="submission" date="2020-07" db="EMBL/GenBank/DDBJ databases">
        <title>Gai3-2, isolated from salt lake.</title>
        <authorList>
            <person name="Cui H."/>
            <person name="Shi X."/>
        </authorList>
    </citation>
    <scope>NUCLEOTIDE SEQUENCE [LARGE SCALE GENOMIC DNA]</scope>
    <source>
        <strain evidence="1 2">Gai3-2</strain>
        <plasmid evidence="1 2">unnamed3</plasmid>
    </source>
</reference>
<accession>A0A7D5GER1</accession>
<dbReference type="AlphaFoldDB" id="A0A7D5GER1"/>
<keyword evidence="2" id="KW-1185">Reference proteome</keyword>
<protein>
    <submittedName>
        <fullName evidence="1">Uncharacterized protein</fullName>
    </submittedName>
</protein>
<evidence type="ECO:0000313" key="2">
    <source>
        <dbReference type="Proteomes" id="UP000509750"/>
    </source>
</evidence>
<evidence type="ECO:0000313" key="1">
    <source>
        <dbReference type="EMBL" id="QLG30005.1"/>
    </source>
</evidence>